<keyword evidence="6" id="KW-1185">Reference proteome</keyword>
<dbReference type="RefSeq" id="WP_014578159.1">
    <property type="nucleotide sequence ID" value="NZ_CP076686.1"/>
</dbReference>
<feature type="chain" id="PRO_5046720061" evidence="3">
    <location>
        <begin position="28"/>
        <end position="260"/>
    </location>
</feature>
<dbReference type="Pfam" id="PF00497">
    <property type="entry name" value="SBP_bac_3"/>
    <property type="match status" value="1"/>
</dbReference>
<dbReference type="PANTHER" id="PTHR35936">
    <property type="entry name" value="MEMBRANE-BOUND LYTIC MUREIN TRANSGLYCOSYLASE F"/>
    <property type="match status" value="1"/>
</dbReference>
<keyword evidence="2 3" id="KW-0732">Signal</keyword>
<evidence type="ECO:0000259" key="4">
    <source>
        <dbReference type="SMART" id="SM00062"/>
    </source>
</evidence>
<reference evidence="5 6" key="1">
    <citation type="submission" date="2021-06" db="EMBL/GenBank/DDBJ databases">
        <title>Microbial metabolic specificity influences pelagic lipid remineralization.</title>
        <authorList>
            <person name="Behrendt L."/>
            <person name="Hunter J.E."/>
            <person name="Alcolombri U."/>
            <person name="Smriga S."/>
            <person name="Mincer T."/>
            <person name="Lowenstein D.P."/>
            <person name="Peaudecerf F.J."/>
            <person name="Fernandez V.I."/>
            <person name="Fredricks H."/>
            <person name="Almblad H."/>
            <person name="Harrison J.J."/>
            <person name="Stocker R."/>
            <person name="Van Mooy B.A.S."/>
        </authorList>
    </citation>
    <scope>NUCLEOTIDE SEQUENCE [LARGE SCALE GENOMIC DNA]</scope>
    <source>
        <strain evidence="5 6">HP15-B</strain>
    </source>
</reference>
<evidence type="ECO:0000313" key="6">
    <source>
        <dbReference type="Proteomes" id="UP000683442"/>
    </source>
</evidence>
<dbReference type="GeneID" id="78561479"/>
<dbReference type="EMBL" id="CP076686">
    <property type="protein sequence ID" value="QWV12656.1"/>
    <property type="molecule type" value="Genomic_DNA"/>
</dbReference>
<gene>
    <name evidence="5" type="ORF">KQ249_18610</name>
</gene>
<dbReference type="PANTHER" id="PTHR35936:SF25">
    <property type="entry name" value="ABC TRANSPORTER SUBSTRATE-BINDING PROTEIN"/>
    <property type="match status" value="1"/>
</dbReference>
<feature type="signal peptide" evidence="3">
    <location>
        <begin position="1"/>
        <end position="27"/>
    </location>
</feature>
<dbReference type="Proteomes" id="UP000683442">
    <property type="component" value="Chromosome"/>
</dbReference>
<dbReference type="SMART" id="SM00062">
    <property type="entry name" value="PBPb"/>
    <property type="match status" value="1"/>
</dbReference>
<proteinExistence type="inferred from homology"/>
<evidence type="ECO:0000256" key="2">
    <source>
        <dbReference type="ARBA" id="ARBA00022729"/>
    </source>
</evidence>
<evidence type="ECO:0000256" key="1">
    <source>
        <dbReference type="ARBA" id="ARBA00010333"/>
    </source>
</evidence>
<accession>A0ABX8IIZ3</accession>
<organism evidence="5 6">
    <name type="scientific">Marinobacter adhaerens</name>
    <dbReference type="NCBI Taxonomy" id="1033846"/>
    <lineage>
        <taxon>Bacteria</taxon>
        <taxon>Pseudomonadati</taxon>
        <taxon>Pseudomonadota</taxon>
        <taxon>Gammaproteobacteria</taxon>
        <taxon>Pseudomonadales</taxon>
        <taxon>Marinobacteraceae</taxon>
        <taxon>Marinobacter</taxon>
    </lineage>
</organism>
<dbReference type="Gene3D" id="3.40.190.10">
    <property type="entry name" value="Periplasmic binding protein-like II"/>
    <property type="match status" value="2"/>
</dbReference>
<name>A0ABX8IIZ3_9GAMM</name>
<feature type="domain" description="Solute-binding protein family 3/N-terminal" evidence="4">
    <location>
        <begin position="42"/>
        <end position="257"/>
    </location>
</feature>
<protein>
    <submittedName>
        <fullName evidence="5">Transporter substrate-binding domain-containing protein</fullName>
    </submittedName>
</protein>
<dbReference type="SUPFAM" id="SSF53850">
    <property type="entry name" value="Periplasmic binding protein-like II"/>
    <property type="match status" value="1"/>
</dbReference>
<evidence type="ECO:0000256" key="3">
    <source>
        <dbReference type="SAM" id="SignalP"/>
    </source>
</evidence>
<evidence type="ECO:0000313" key="5">
    <source>
        <dbReference type="EMBL" id="QWV12656.1"/>
    </source>
</evidence>
<sequence length="260" mass="29663">MKVLPGVFTGFLLTFAALMFFAQSASAEQREQLRFCEDPWAPYTLGEIDSVPEGGIAVELFKELGERLDVDFQLKLLPWKRCLLWAETGDYDGVMLLTRNDERAAYLTFTDSVHEDKNLVWHQADRRFGHSFESFADFKGVRIGVTAGFNYGERFNQAVDEFDLVVEEAPNILSNLRRLDLGRIDVFLVNKPAAEFSMVEFPDLRQRLTYADGPFEALPFYIGLSKASPVIFELERFNQAIAHMRDEGTLERIFSAQPVP</sequence>
<comment type="similarity">
    <text evidence="1">Belongs to the bacterial solute-binding protein 3 family.</text>
</comment>
<dbReference type="InterPro" id="IPR001638">
    <property type="entry name" value="Solute-binding_3/MltF_N"/>
</dbReference>